<reference evidence="2" key="1">
    <citation type="submission" date="2020-02" db="EMBL/GenBank/DDBJ databases">
        <authorList>
            <person name="Meier V. D."/>
        </authorList>
    </citation>
    <scope>NUCLEOTIDE SEQUENCE</scope>
    <source>
        <strain evidence="2">AVDCRST_MAG79</strain>
    </source>
</reference>
<evidence type="ECO:0000313" key="2">
    <source>
        <dbReference type="EMBL" id="CAA9551134.1"/>
    </source>
</evidence>
<protein>
    <submittedName>
        <fullName evidence="2">Trp repressor binding protein</fullName>
    </submittedName>
</protein>
<feature type="compositionally biased region" description="Basic residues" evidence="1">
    <location>
        <begin position="165"/>
        <end position="174"/>
    </location>
</feature>
<feature type="compositionally biased region" description="Basic residues" evidence="1">
    <location>
        <begin position="1"/>
        <end position="33"/>
    </location>
</feature>
<feature type="region of interest" description="Disordered" evidence="1">
    <location>
        <begin position="1"/>
        <end position="203"/>
    </location>
</feature>
<feature type="compositionally biased region" description="Basic residues" evidence="1">
    <location>
        <begin position="41"/>
        <end position="60"/>
    </location>
</feature>
<accession>A0A6J4UJA6</accession>
<name>A0A6J4UJA6_9ACTN</name>
<feature type="non-terminal residue" evidence="2">
    <location>
        <position position="1"/>
    </location>
</feature>
<evidence type="ECO:0000256" key="1">
    <source>
        <dbReference type="SAM" id="MobiDB-lite"/>
    </source>
</evidence>
<feature type="compositionally biased region" description="Basic and acidic residues" evidence="1">
    <location>
        <begin position="61"/>
        <end position="100"/>
    </location>
</feature>
<feature type="compositionally biased region" description="Basic residues" evidence="1">
    <location>
        <begin position="186"/>
        <end position="203"/>
    </location>
</feature>
<gene>
    <name evidence="2" type="ORF">AVDCRST_MAG79-2710</name>
</gene>
<feature type="non-terminal residue" evidence="2">
    <location>
        <position position="203"/>
    </location>
</feature>
<dbReference type="AlphaFoldDB" id="A0A6J4UJA6"/>
<proteinExistence type="predicted"/>
<organism evidence="2">
    <name type="scientific">uncultured Thermoleophilia bacterium</name>
    <dbReference type="NCBI Taxonomy" id="1497501"/>
    <lineage>
        <taxon>Bacteria</taxon>
        <taxon>Bacillati</taxon>
        <taxon>Actinomycetota</taxon>
        <taxon>Thermoleophilia</taxon>
        <taxon>environmental samples</taxon>
    </lineage>
</organism>
<sequence>DSRRHRLLLVHRHEPGHRRGGRRGRPLRRRRGPRPQGRGDRPRRRHRREPRLACLRRRHEGRPAADPRRPPVGGRDRVRLADPVRQRGRAAEGVHGHDRAAVGPGPARGQGLLGVHLGPERARGSGGDPARPLQHDLPLRRHHRPAGLHRPVDLRVGGQPLRRLGDRRRPRRPRPGGSRPRALPRPPRRRGRRPRRPCGRHRL</sequence>
<dbReference type="EMBL" id="CADCWC010000420">
    <property type="protein sequence ID" value="CAA9551134.1"/>
    <property type="molecule type" value="Genomic_DNA"/>
</dbReference>